<keyword evidence="4 5" id="KW-0472">Membrane</keyword>
<evidence type="ECO:0000256" key="5">
    <source>
        <dbReference type="SAM" id="Phobius"/>
    </source>
</evidence>
<feature type="transmembrane region" description="Helical" evidence="5">
    <location>
        <begin position="20"/>
        <end position="39"/>
    </location>
</feature>
<evidence type="ECO:0000313" key="6">
    <source>
        <dbReference type="EMBL" id="NKZ37634.1"/>
    </source>
</evidence>
<dbReference type="InterPro" id="IPR052527">
    <property type="entry name" value="Metal_cation-efflux_comp"/>
</dbReference>
<dbReference type="EMBL" id="JAAZQD010000001">
    <property type="protein sequence ID" value="NKZ37634.1"/>
    <property type="molecule type" value="Genomic_DNA"/>
</dbReference>
<sequence length="258" mass="29461">MNAPQDRPETRLERQGTWLFHRRSLVGVVLLPALVLAIWRPGWPADALAHRTLDALTLTGFCIALSGLLLRALTVSMVPADTSRRSTRQQSADKLNTRGMYSVVRHPLYVANAWTMTGFALATGSLWFMLLFQFAHALYIRRILACEDRFLSQTHGEAWRAWADRTPAFLPNPLRWRPNELRPSMRTVMRREYNSVFIVGLAFFVLQLSRGLLIDKLSALDWAHHNTFWIAALAIAAAIQVTLRTLKRRTRLLHVPGR</sequence>
<dbReference type="AlphaFoldDB" id="A0A846ZF10"/>
<keyword evidence="3 5" id="KW-1133">Transmembrane helix</keyword>
<comment type="subcellular location">
    <subcellularLocation>
        <location evidence="1">Endomembrane system</location>
        <topology evidence="1">Multi-pass membrane protein</topology>
    </subcellularLocation>
</comment>
<evidence type="ECO:0000313" key="7">
    <source>
        <dbReference type="Proteomes" id="UP000541636"/>
    </source>
</evidence>
<dbReference type="RefSeq" id="WP_168608216.1">
    <property type="nucleotide sequence ID" value="NZ_JAAZQD010000001.1"/>
</dbReference>
<proteinExistence type="predicted"/>
<keyword evidence="2 5" id="KW-0812">Transmembrane</keyword>
<dbReference type="PANTHER" id="PTHR43847">
    <property type="entry name" value="BLL3993 PROTEIN"/>
    <property type="match status" value="1"/>
</dbReference>
<evidence type="ECO:0000256" key="3">
    <source>
        <dbReference type="ARBA" id="ARBA00022989"/>
    </source>
</evidence>
<gene>
    <name evidence="6" type="ORF">HF690_01540</name>
</gene>
<reference evidence="6 7" key="1">
    <citation type="journal article" date="2017" name="Int. J. Syst. Evol. Microbiol.">
        <title>Oleiagrimonas citrea sp. nov., a marine bacterium isolated from tidal flat sediment and emended description of the genus Oleiagrimonas Fang et al. 2015 and Oleiagrimonas soli.</title>
        <authorList>
            <person name="Yang S.H."/>
            <person name="Seo H.S."/>
            <person name="Seong C.N."/>
            <person name="Kwon K.K."/>
        </authorList>
    </citation>
    <scope>NUCLEOTIDE SEQUENCE [LARGE SCALE GENOMIC DNA]</scope>
    <source>
        <strain evidence="6 7">MEBiC09124</strain>
    </source>
</reference>
<protein>
    <recommendedName>
        <fullName evidence="8">Lipid A phosphate methyltransferase</fullName>
    </recommendedName>
</protein>
<dbReference type="Pfam" id="PF04191">
    <property type="entry name" value="PEMT"/>
    <property type="match status" value="1"/>
</dbReference>
<dbReference type="PANTHER" id="PTHR43847:SF1">
    <property type="entry name" value="BLL3993 PROTEIN"/>
    <property type="match status" value="1"/>
</dbReference>
<keyword evidence="7" id="KW-1185">Reference proteome</keyword>
<feature type="transmembrane region" description="Helical" evidence="5">
    <location>
        <begin position="109"/>
        <end position="132"/>
    </location>
</feature>
<dbReference type="GO" id="GO:0012505">
    <property type="term" value="C:endomembrane system"/>
    <property type="evidence" value="ECO:0007669"/>
    <property type="project" value="UniProtKB-SubCell"/>
</dbReference>
<organism evidence="6 7">
    <name type="scientific">Oleiagrimonas citrea</name>
    <dbReference type="NCBI Taxonomy" id="1665687"/>
    <lineage>
        <taxon>Bacteria</taxon>
        <taxon>Pseudomonadati</taxon>
        <taxon>Pseudomonadota</taxon>
        <taxon>Gammaproteobacteria</taxon>
        <taxon>Lysobacterales</taxon>
        <taxon>Rhodanobacteraceae</taxon>
        <taxon>Oleiagrimonas</taxon>
    </lineage>
</organism>
<dbReference type="Gene3D" id="1.20.120.1630">
    <property type="match status" value="1"/>
</dbReference>
<evidence type="ECO:0000256" key="2">
    <source>
        <dbReference type="ARBA" id="ARBA00022692"/>
    </source>
</evidence>
<evidence type="ECO:0000256" key="1">
    <source>
        <dbReference type="ARBA" id="ARBA00004127"/>
    </source>
</evidence>
<accession>A0A846ZF10</accession>
<feature type="transmembrane region" description="Helical" evidence="5">
    <location>
        <begin position="226"/>
        <end position="243"/>
    </location>
</feature>
<evidence type="ECO:0000256" key="4">
    <source>
        <dbReference type="ARBA" id="ARBA00023136"/>
    </source>
</evidence>
<feature type="transmembrane region" description="Helical" evidence="5">
    <location>
        <begin position="193"/>
        <end position="214"/>
    </location>
</feature>
<comment type="caution">
    <text evidence="6">The sequence shown here is derived from an EMBL/GenBank/DDBJ whole genome shotgun (WGS) entry which is preliminary data.</text>
</comment>
<evidence type="ECO:0008006" key="8">
    <source>
        <dbReference type="Google" id="ProtNLM"/>
    </source>
</evidence>
<dbReference type="Proteomes" id="UP000541636">
    <property type="component" value="Unassembled WGS sequence"/>
</dbReference>
<name>A0A846ZF10_9GAMM</name>
<dbReference type="InterPro" id="IPR007318">
    <property type="entry name" value="Phopholipid_MeTrfase"/>
</dbReference>